<dbReference type="AlphaFoldDB" id="A0A4P6K4W4"/>
<evidence type="ECO:0000256" key="5">
    <source>
        <dbReference type="ARBA" id="ARBA00022737"/>
    </source>
</evidence>
<dbReference type="InterPro" id="IPR035897">
    <property type="entry name" value="Toll_tir_struct_dom_sf"/>
</dbReference>
<protein>
    <submittedName>
        <fullName evidence="12">Toll/interleukin-1 receptor domain-containing protein</fullName>
    </submittedName>
</protein>
<dbReference type="Pfam" id="PF13676">
    <property type="entry name" value="TIR_2"/>
    <property type="match status" value="1"/>
</dbReference>
<dbReference type="OrthoDB" id="136988at2"/>
<keyword evidence="3" id="KW-0963">Cytoplasm</keyword>
<evidence type="ECO:0000256" key="8">
    <source>
        <dbReference type="ARBA" id="ARBA00023175"/>
    </source>
</evidence>
<feature type="repeat" description="TPR" evidence="10">
    <location>
        <begin position="621"/>
        <end position="654"/>
    </location>
</feature>
<keyword evidence="13" id="KW-1185">Reference proteome</keyword>
<dbReference type="SUPFAM" id="SSF48452">
    <property type="entry name" value="TPR-like"/>
    <property type="match status" value="2"/>
</dbReference>
<evidence type="ECO:0000256" key="6">
    <source>
        <dbReference type="ARBA" id="ARBA00022803"/>
    </source>
</evidence>
<dbReference type="GO" id="GO:0005737">
    <property type="term" value="C:cytoplasm"/>
    <property type="evidence" value="ECO:0007669"/>
    <property type="project" value="TreeGrafter"/>
</dbReference>
<keyword evidence="9" id="KW-0206">Cytoskeleton</keyword>
<evidence type="ECO:0000259" key="11">
    <source>
        <dbReference type="SMART" id="SM00255"/>
    </source>
</evidence>
<dbReference type="InterPro" id="IPR011990">
    <property type="entry name" value="TPR-like_helical_dom_sf"/>
</dbReference>
<dbReference type="InterPro" id="IPR002182">
    <property type="entry name" value="NB-ARC"/>
</dbReference>
<dbReference type="Gene3D" id="3.40.50.300">
    <property type="entry name" value="P-loop containing nucleotide triphosphate hydrolases"/>
    <property type="match status" value="1"/>
</dbReference>
<evidence type="ECO:0000256" key="9">
    <source>
        <dbReference type="ARBA" id="ARBA00023212"/>
    </source>
</evidence>
<dbReference type="InterPro" id="IPR027417">
    <property type="entry name" value="P-loop_NTPase"/>
</dbReference>
<keyword evidence="6 10" id="KW-0802">TPR repeat</keyword>
<dbReference type="Pfam" id="PF25000">
    <property type="entry name" value="DUF7779"/>
    <property type="match status" value="1"/>
</dbReference>
<evidence type="ECO:0000256" key="2">
    <source>
        <dbReference type="ARBA" id="ARBA00009622"/>
    </source>
</evidence>
<dbReference type="GO" id="GO:0005874">
    <property type="term" value="C:microtubule"/>
    <property type="evidence" value="ECO:0007669"/>
    <property type="project" value="UniProtKB-KW"/>
</dbReference>
<dbReference type="PROSITE" id="PS50005">
    <property type="entry name" value="TPR"/>
    <property type="match status" value="3"/>
</dbReference>
<dbReference type="InterPro" id="IPR002151">
    <property type="entry name" value="Kinesin_light"/>
</dbReference>
<feature type="domain" description="TIR" evidence="11">
    <location>
        <begin position="12"/>
        <end position="162"/>
    </location>
</feature>
<dbReference type="SMART" id="SM00255">
    <property type="entry name" value="TIR"/>
    <property type="match status" value="1"/>
</dbReference>
<feature type="repeat" description="TPR" evidence="10">
    <location>
        <begin position="663"/>
        <end position="696"/>
    </location>
</feature>
<dbReference type="GO" id="GO:0019894">
    <property type="term" value="F:kinesin binding"/>
    <property type="evidence" value="ECO:0007669"/>
    <property type="project" value="TreeGrafter"/>
</dbReference>
<evidence type="ECO:0000256" key="10">
    <source>
        <dbReference type="PROSITE-ProRule" id="PRU00339"/>
    </source>
</evidence>
<dbReference type="EMBL" id="CP035758">
    <property type="protein sequence ID" value="QBD83012.1"/>
    <property type="molecule type" value="Genomic_DNA"/>
</dbReference>
<dbReference type="GO" id="GO:0005871">
    <property type="term" value="C:kinesin complex"/>
    <property type="evidence" value="ECO:0007669"/>
    <property type="project" value="InterPro"/>
</dbReference>
<dbReference type="PANTHER" id="PTHR45783:SF3">
    <property type="entry name" value="KINESIN LIGHT CHAIN"/>
    <property type="match status" value="1"/>
</dbReference>
<dbReference type="Gene3D" id="3.40.50.10140">
    <property type="entry name" value="Toll/interleukin-1 receptor homology (TIR) domain"/>
    <property type="match status" value="1"/>
</dbReference>
<dbReference type="KEGG" id="kbs:EPA93_46440"/>
<dbReference type="Gene3D" id="1.25.40.10">
    <property type="entry name" value="Tetratricopeptide repeat domain"/>
    <property type="match status" value="3"/>
</dbReference>
<evidence type="ECO:0000313" key="12">
    <source>
        <dbReference type="EMBL" id="QBD83012.1"/>
    </source>
</evidence>
<dbReference type="Proteomes" id="UP000290365">
    <property type="component" value="Chromosome"/>
</dbReference>
<name>A0A4P6K4W4_KTERU</name>
<evidence type="ECO:0000313" key="13">
    <source>
        <dbReference type="Proteomes" id="UP000290365"/>
    </source>
</evidence>
<keyword evidence="12" id="KW-0675">Receptor</keyword>
<keyword evidence="8" id="KW-0505">Motor protein</keyword>
<dbReference type="SUPFAM" id="SSF52540">
    <property type="entry name" value="P-loop containing nucleoside triphosphate hydrolases"/>
    <property type="match status" value="1"/>
</dbReference>
<evidence type="ECO:0000256" key="1">
    <source>
        <dbReference type="ARBA" id="ARBA00004245"/>
    </source>
</evidence>
<dbReference type="SUPFAM" id="SSF52200">
    <property type="entry name" value="Toll/Interleukin receptor TIR domain"/>
    <property type="match status" value="1"/>
</dbReference>
<dbReference type="InterPro" id="IPR056681">
    <property type="entry name" value="DUF7779"/>
</dbReference>
<accession>A0A4P6K4W4</accession>
<dbReference type="PRINTS" id="PR00381">
    <property type="entry name" value="KINESINLIGHT"/>
</dbReference>
<reference evidence="12 13" key="1">
    <citation type="submission" date="2019-01" db="EMBL/GenBank/DDBJ databases">
        <title>Ktedonosporobacter rubrisoli SCAWS-G2.</title>
        <authorList>
            <person name="Huang Y."/>
            <person name="Yan B."/>
        </authorList>
    </citation>
    <scope>NUCLEOTIDE SEQUENCE [LARGE SCALE GENOMIC DNA]</scope>
    <source>
        <strain evidence="12 13">SCAWS-G2</strain>
    </source>
</reference>
<dbReference type="PANTHER" id="PTHR45783">
    <property type="entry name" value="KINESIN LIGHT CHAIN"/>
    <property type="match status" value="1"/>
</dbReference>
<dbReference type="Pfam" id="PF00931">
    <property type="entry name" value="NB-ARC"/>
    <property type="match status" value="1"/>
</dbReference>
<evidence type="ECO:0000256" key="3">
    <source>
        <dbReference type="ARBA" id="ARBA00022490"/>
    </source>
</evidence>
<dbReference type="InterPro" id="IPR019734">
    <property type="entry name" value="TPR_rpt"/>
</dbReference>
<dbReference type="Pfam" id="PF13424">
    <property type="entry name" value="TPR_12"/>
    <property type="match status" value="4"/>
</dbReference>
<feature type="repeat" description="TPR" evidence="10">
    <location>
        <begin position="705"/>
        <end position="738"/>
    </location>
</feature>
<dbReference type="GO" id="GO:0007018">
    <property type="term" value="P:microtubule-based movement"/>
    <property type="evidence" value="ECO:0007669"/>
    <property type="project" value="TreeGrafter"/>
</dbReference>
<dbReference type="SMART" id="SM00028">
    <property type="entry name" value="TPR"/>
    <property type="match status" value="9"/>
</dbReference>
<evidence type="ECO:0000256" key="4">
    <source>
        <dbReference type="ARBA" id="ARBA00022701"/>
    </source>
</evidence>
<dbReference type="NCBIfam" id="NF040586">
    <property type="entry name" value="FxSxx_TPR"/>
    <property type="match status" value="1"/>
</dbReference>
<evidence type="ECO:0000256" key="7">
    <source>
        <dbReference type="ARBA" id="ARBA00023054"/>
    </source>
</evidence>
<keyword evidence="4" id="KW-0493">Microtubule</keyword>
<dbReference type="InterPro" id="IPR000157">
    <property type="entry name" value="TIR_dom"/>
</dbReference>
<comment type="similarity">
    <text evidence="2">Belongs to the kinesin light chain family.</text>
</comment>
<comment type="subcellular location">
    <subcellularLocation>
        <location evidence="1">Cytoplasm</location>
        <location evidence="1">Cytoskeleton</location>
    </subcellularLocation>
</comment>
<gene>
    <name evidence="12" type="ORF">EPA93_46440</name>
</gene>
<proteinExistence type="inferred from homology"/>
<dbReference type="GO" id="GO:0043531">
    <property type="term" value="F:ADP binding"/>
    <property type="evidence" value="ECO:0007669"/>
    <property type="project" value="InterPro"/>
</dbReference>
<organism evidence="12 13">
    <name type="scientific">Ktedonosporobacter rubrisoli</name>
    <dbReference type="NCBI Taxonomy" id="2509675"/>
    <lineage>
        <taxon>Bacteria</taxon>
        <taxon>Bacillati</taxon>
        <taxon>Chloroflexota</taxon>
        <taxon>Ktedonobacteria</taxon>
        <taxon>Ktedonobacterales</taxon>
        <taxon>Ktedonosporobacteraceae</taxon>
        <taxon>Ktedonosporobacter</taxon>
    </lineage>
</organism>
<dbReference type="PROSITE" id="PS50293">
    <property type="entry name" value="TPR_REGION"/>
    <property type="match status" value="2"/>
</dbReference>
<keyword evidence="5" id="KW-0677">Repeat</keyword>
<dbReference type="GO" id="GO:0007165">
    <property type="term" value="P:signal transduction"/>
    <property type="evidence" value="ECO:0007669"/>
    <property type="project" value="InterPro"/>
</dbReference>
<sequence>MPDMSFTSLSQAVKIFFSYATSSPKDKRLFKKLAAHLSVLRRQRLIDEWYDSAISVGNNFSQIIENQLRSADIIVLLISAEFLASPRCYEYEMQRALELSTSGKARLIPVILSPIDWETLPLVNYAPLPMGGTPLSLKRNLDAGLVEVAQGIRKVVEELAGQLKRVRIRLATPKLPMCHCSYRQNAFFTDRETILEAVSSSFTFAQTRQPRILTLNGLGGIGKTQIALEYLHRTSHLYRSIVWLNSSSRETLSTEVSNLAEKLGLPERDHADEGQLFAAVKDWLQNQTSWLLVLDHLDDLALIDLIVPSQGSGHVILTTHIQTLGEITSMIPITQLDIDASVLFLLKRSGIIRGKTPLAQTPPEAIEQARAIAQALDGFPLALDQAGAYLEETGCGLNNYLTLLQQERVTLLSRRGRIVSTQNHPESVTITLTLAIEKVIQQRPTNLQLLRLLAFLQPEAIPYELLVDGAAELNEPLRSLAAQPLALNEALADLHSYSLLHYLADTTILRIRRIIQAVLIDALPRRQQRQWASQVIRMVNRVFPEVHFAVRAKCERYLPQAQHCASLITRYQLSSKEAGQLLERLGFYCYQKACYQEAEKYLSQALQLQEQHHRAEAQEIASTLNALGLLYHRQARYQEAESVHLRALELREQVLGPTHPQTAESLYNLAVLYGSLGQYQQAEQFYQRVLSIDEQTNGPEHPGTAKTLNNLGLIYMQQGKYTQAETAYKRALAIYERTLPPNDPDLTYPLNGLGALAEKHGDYQQAELFYQRALFIREQALEEVHPDIAYSLNKSASVYEAQGKDRQAEELYQRALSIVEEVQGSDHPDVALYLNNLAFLADKKGNLQQAEQFYLRALNIYERAFGANHPAVADVLNNLGVLYRDTQAKERAEPLLKRALAIREQVLGPTHPDTAQSLSNLAILRASQQAYQEAEALFQRALALRLQTLGPDHSLVALTREKYALLLESMNRYEEATRLRQTAQIQEE</sequence>
<keyword evidence="7" id="KW-0175">Coiled coil</keyword>